<evidence type="ECO:0000256" key="3">
    <source>
        <dbReference type="ARBA" id="ARBA00022991"/>
    </source>
</evidence>
<evidence type="ECO:0000313" key="5">
    <source>
        <dbReference type="EMBL" id="KAL1506887.1"/>
    </source>
</evidence>
<reference evidence="5 6" key="1">
    <citation type="journal article" date="2024" name="Science">
        <title>Giant polyketide synthase enzymes in the biosynthesis of giant marine polyether toxins.</title>
        <authorList>
            <person name="Fallon T.R."/>
            <person name="Shende V.V."/>
            <person name="Wierzbicki I.H."/>
            <person name="Pendleton A.L."/>
            <person name="Watervoot N.F."/>
            <person name="Auber R.P."/>
            <person name="Gonzalez D.J."/>
            <person name="Wisecaver J.H."/>
            <person name="Moore B.S."/>
        </authorList>
    </citation>
    <scope>NUCLEOTIDE SEQUENCE [LARGE SCALE GENOMIC DNA]</scope>
    <source>
        <strain evidence="5 6">12B1</strain>
    </source>
</reference>
<proteinExistence type="predicted"/>
<accession>A0AB34ISJ0</accession>
<organism evidence="5 6">
    <name type="scientific">Prymnesium parvum</name>
    <name type="common">Toxic golden alga</name>
    <dbReference type="NCBI Taxonomy" id="97485"/>
    <lineage>
        <taxon>Eukaryota</taxon>
        <taxon>Haptista</taxon>
        <taxon>Haptophyta</taxon>
        <taxon>Prymnesiophyceae</taxon>
        <taxon>Prymnesiales</taxon>
        <taxon>Prymnesiaceae</taxon>
        <taxon>Prymnesium</taxon>
    </lineage>
</organism>
<keyword evidence="3" id="KW-0157">Chromophore</keyword>
<dbReference type="PANTHER" id="PTHR47429">
    <property type="entry name" value="PROTEIN TWIN LOV 1"/>
    <property type="match status" value="1"/>
</dbReference>
<dbReference type="EMBL" id="JBGBPQ010000018">
    <property type="protein sequence ID" value="KAL1506887.1"/>
    <property type="molecule type" value="Genomic_DNA"/>
</dbReference>
<dbReference type="NCBIfam" id="TIGR00229">
    <property type="entry name" value="sensory_box"/>
    <property type="match status" value="1"/>
</dbReference>
<dbReference type="InterPro" id="IPR000014">
    <property type="entry name" value="PAS"/>
</dbReference>
<gene>
    <name evidence="5" type="ORF">AB1Y20_007752</name>
</gene>
<keyword evidence="2" id="KW-0288">FMN</keyword>
<dbReference type="CDD" id="cd00130">
    <property type="entry name" value="PAS"/>
    <property type="match status" value="1"/>
</dbReference>
<dbReference type="PANTHER" id="PTHR47429:SF2">
    <property type="entry name" value="PROTEIN TWIN LOV 1"/>
    <property type="match status" value="1"/>
</dbReference>
<evidence type="ECO:0000256" key="1">
    <source>
        <dbReference type="ARBA" id="ARBA00022630"/>
    </source>
</evidence>
<dbReference type="AlphaFoldDB" id="A0AB34ISJ0"/>
<keyword evidence="1" id="KW-0285">Flavoprotein</keyword>
<dbReference type="Gene3D" id="3.30.450.20">
    <property type="entry name" value="PAS domain"/>
    <property type="match status" value="2"/>
</dbReference>
<evidence type="ECO:0000259" key="4">
    <source>
        <dbReference type="Pfam" id="PF13426"/>
    </source>
</evidence>
<comment type="caution">
    <text evidence="5">The sequence shown here is derived from an EMBL/GenBank/DDBJ whole genome shotgun (WGS) entry which is preliminary data.</text>
</comment>
<dbReference type="InterPro" id="IPR035965">
    <property type="entry name" value="PAS-like_dom_sf"/>
</dbReference>
<sequence>MVASLAEALSLSDEARVITVGQPPHHIVHTNAAWSKVTGFKFTEVVNRSSSFLKGPATEAQSISELRTFLLRQRHVKVQVVNYDKEGNPFNNHLECFPLRNAHGVVTHFCGVLQRKPVEGRNIPKLDRGPNPLASAPIQMKTEVSQDEGSVKRKRWRLEDALHNTTDAVVMTQAHHPYAITHVNQPWCEMCGYTLEEVEGVSNKILQGPETDLSLVDDLMASVRRGEPGEATLVNYKKNGEKFVNQVKVMPVYNEQDEVEQFMAMLLEVDVSSDVAPAS</sequence>
<dbReference type="Pfam" id="PF13426">
    <property type="entry name" value="PAS_9"/>
    <property type="match status" value="2"/>
</dbReference>
<keyword evidence="6" id="KW-1185">Reference proteome</keyword>
<evidence type="ECO:0000313" key="6">
    <source>
        <dbReference type="Proteomes" id="UP001515480"/>
    </source>
</evidence>
<dbReference type="GO" id="GO:0005634">
    <property type="term" value="C:nucleus"/>
    <property type="evidence" value="ECO:0007669"/>
    <property type="project" value="TreeGrafter"/>
</dbReference>
<dbReference type="SUPFAM" id="SSF55785">
    <property type="entry name" value="PYP-like sensor domain (PAS domain)"/>
    <property type="match status" value="2"/>
</dbReference>
<name>A0AB34ISJ0_PRYPA</name>
<dbReference type="Proteomes" id="UP001515480">
    <property type="component" value="Unassembled WGS sequence"/>
</dbReference>
<protein>
    <recommendedName>
        <fullName evidence="4">PAS domain-containing protein</fullName>
    </recommendedName>
</protein>
<feature type="domain" description="PAS" evidence="4">
    <location>
        <begin position="167"/>
        <end position="263"/>
    </location>
</feature>
<feature type="domain" description="PAS" evidence="4">
    <location>
        <begin position="22"/>
        <end position="113"/>
    </location>
</feature>
<evidence type="ECO:0000256" key="2">
    <source>
        <dbReference type="ARBA" id="ARBA00022643"/>
    </source>
</evidence>